<keyword evidence="3" id="KW-0732">Signal</keyword>
<dbReference type="AlphaFoldDB" id="A0A814NPM6"/>
<evidence type="ECO:0000313" key="5">
    <source>
        <dbReference type="EMBL" id="CAF1184800.1"/>
    </source>
</evidence>
<keyword evidence="2" id="KW-1133">Transmembrane helix</keyword>
<sequence length="178" mass="19976">MLCTFLLLNSLSFFSFLVTPSTHRTRTVGNSSGDREMAAVVLTFVLFVVGICIAISKMGKLSCDGRNTEEVVTTPQPRGRPFDMQQCNVPTLQERRLIRDTQLRNSTVSIQLQPSQNNNSNTDRTTTTVQQQTSNLPPTYDSIVEESGVIIIMQQQSLLPPTYEAFIQQKNERQETDS</sequence>
<feature type="transmembrane region" description="Helical" evidence="2">
    <location>
        <begin position="37"/>
        <end position="56"/>
    </location>
</feature>
<organism evidence="4 6">
    <name type="scientific">Adineta steineri</name>
    <dbReference type="NCBI Taxonomy" id="433720"/>
    <lineage>
        <taxon>Eukaryota</taxon>
        <taxon>Metazoa</taxon>
        <taxon>Spiralia</taxon>
        <taxon>Gnathifera</taxon>
        <taxon>Rotifera</taxon>
        <taxon>Eurotatoria</taxon>
        <taxon>Bdelloidea</taxon>
        <taxon>Adinetida</taxon>
        <taxon>Adinetidae</taxon>
        <taxon>Adineta</taxon>
    </lineage>
</organism>
<dbReference type="Proteomes" id="UP000663891">
    <property type="component" value="Unassembled WGS sequence"/>
</dbReference>
<dbReference type="Proteomes" id="UP000663860">
    <property type="component" value="Unassembled WGS sequence"/>
</dbReference>
<name>A0A814NPM6_9BILA</name>
<feature type="region of interest" description="Disordered" evidence="1">
    <location>
        <begin position="108"/>
        <end position="138"/>
    </location>
</feature>
<gene>
    <name evidence="4" type="ORF">IZO911_LOCUS22673</name>
    <name evidence="5" type="ORF">VCS650_LOCUS24703</name>
</gene>
<evidence type="ECO:0000256" key="1">
    <source>
        <dbReference type="SAM" id="MobiDB-lite"/>
    </source>
</evidence>
<feature type="compositionally biased region" description="Low complexity" evidence="1">
    <location>
        <begin position="115"/>
        <end position="135"/>
    </location>
</feature>
<proteinExistence type="predicted"/>
<keyword evidence="2" id="KW-0812">Transmembrane</keyword>
<accession>A0A814NPM6</accession>
<dbReference type="EMBL" id="CAJNOE010000255">
    <property type="protein sequence ID" value="CAF1094279.1"/>
    <property type="molecule type" value="Genomic_DNA"/>
</dbReference>
<dbReference type="EMBL" id="CAJNON010000307">
    <property type="protein sequence ID" value="CAF1184800.1"/>
    <property type="molecule type" value="Genomic_DNA"/>
</dbReference>
<evidence type="ECO:0000313" key="6">
    <source>
        <dbReference type="Proteomes" id="UP000663860"/>
    </source>
</evidence>
<comment type="caution">
    <text evidence="4">The sequence shown here is derived from an EMBL/GenBank/DDBJ whole genome shotgun (WGS) entry which is preliminary data.</text>
</comment>
<evidence type="ECO:0000256" key="2">
    <source>
        <dbReference type="SAM" id="Phobius"/>
    </source>
</evidence>
<dbReference type="OrthoDB" id="10131189at2759"/>
<reference evidence="4" key="1">
    <citation type="submission" date="2021-02" db="EMBL/GenBank/DDBJ databases">
        <authorList>
            <person name="Nowell W R."/>
        </authorList>
    </citation>
    <scope>NUCLEOTIDE SEQUENCE</scope>
</reference>
<keyword evidence="2" id="KW-0472">Membrane</keyword>
<evidence type="ECO:0000256" key="3">
    <source>
        <dbReference type="SAM" id="SignalP"/>
    </source>
</evidence>
<feature type="chain" id="PRO_5035602008" evidence="3">
    <location>
        <begin position="21"/>
        <end position="178"/>
    </location>
</feature>
<feature type="signal peptide" evidence="3">
    <location>
        <begin position="1"/>
        <end position="20"/>
    </location>
</feature>
<evidence type="ECO:0000313" key="4">
    <source>
        <dbReference type="EMBL" id="CAF1094279.1"/>
    </source>
</evidence>
<protein>
    <submittedName>
        <fullName evidence="4">Uncharacterized protein</fullName>
    </submittedName>
</protein>